<name>A0A2S2DXB1_9BACT</name>
<proteinExistence type="inferred from homology"/>
<dbReference type="Gene3D" id="3.40.50.10420">
    <property type="entry name" value="NagB/RpiA/CoA transferase-like"/>
    <property type="match status" value="1"/>
</dbReference>
<gene>
    <name evidence="6" type="ORF">HME7025_02190</name>
</gene>
<dbReference type="GO" id="GO:0035999">
    <property type="term" value="P:tetrahydrofolate interconversion"/>
    <property type="evidence" value="ECO:0007669"/>
    <property type="project" value="TreeGrafter"/>
</dbReference>
<dbReference type="GO" id="GO:0046872">
    <property type="term" value="F:metal ion binding"/>
    <property type="evidence" value="ECO:0007669"/>
    <property type="project" value="UniProtKB-KW"/>
</dbReference>
<keyword evidence="7" id="KW-1185">Reference proteome</keyword>
<dbReference type="KEGG" id="psez:HME7025_02190"/>
<accession>A0A2S2DXB1</accession>
<evidence type="ECO:0000256" key="3">
    <source>
        <dbReference type="ARBA" id="ARBA00022840"/>
    </source>
</evidence>
<dbReference type="GO" id="GO:0030272">
    <property type="term" value="F:5-formyltetrahydrofolate cyclo-ligase activity"/>
    <property type="evidence" value="ECO:0007669"/>
    <property type="project" value="UniProtKB-EC"/>
</dbReference>
<dbReference type="EC" id="6.3.3.2" evidence="5"/>
<evidence type="ECO:0000256" key="1">
    <source>
        <dbReference type="ARBA" id="ARBA00010638"/>
    </source>
</evidence>
<dbReference type="NCBIfam" id="TIGR02727">
    <property type="entry name" value="MTHFS_bact"/>
    <property type="match status" value="1"/>
</dbReference>
<dbReference type="OrthoDB" id="9801938at2"/>
<dbReference type="PANTHER" id="PTHR23407:SF1">
    <property type="entry name" value="5-FORMYLTETRAHYDROFOLATE CYCLO-LIGASE"/>
    <property type="match status" value="1"/>
</dbReference>
<evidence type="ECO:0000256" key="2">
    <source>
        <dbReference type="ARBA" id="ARBA00022741"/>
    </source>
</evidence>
<dbReference type="PIRSF" id="PIRSF006806">
    <property type="entry name" value="FTHF_cligase"/>
    <property type="match status" value="1"/>
</dbReference>
<protein>
    <recommendedName>
        <fullName evidence="5">5-formyltetrahydrofolate cyclo-ligase</fullName>
        <ecNumber evidence="5">6.3.3.2</ecNumber>
    </recommendedName>
</protein>
<evidence type="ECO:0000313" key="6">
    <source>
        <dbReference type="EMBL" id="AWL10038.1"/>
    </source>
</evidence>
<dbReference type="GO" id="GO:0009396">
    <property type="term" value="P:folic acid-containing compound biosynthetic process"/>
    <property type="evidence" value="ECO:0007669"/>
    <property type="project" value="TreeGrafter"/>
</dbReference>
<dbReference type="SUPFAM" id="SSF100950">
    <property type="entry name" value="NagB/RpiA/CoA transferase-like"/>
    <property type="match status" value="1"/>
</dbReference>
<dbReference type="EMBL" id="CP029346">
    <property type="protein sequence ID" value="AWL10038.1"/>
    <property type="molecule type" value="Genomic_DNA"/>
</dbReference>
<evidence type="ECO:0000256" key="4">
    <source>
        <dbReference type="PIRSR" id="PIRSR006806-1"/>
    </source>
</evidence>
<dbReference type="Proteomes" id="UP000245468">
    <property type="component" value="Chromosome"/>
</dbReference>
<keyword evidence="5" id="KW-0479">Metal-binding</keyword>
<dbReference type="RefSeq" id="WP_109323961.1">
    <property type="nucleotide sequence ID" value="NZ_CP029346.1"/>
</dbReference>
<feature type="binding site" evidence="4">
    <location>
        <position position="57"/>
    </location>
    <ligand>
        <name>substrate</name>
    </ligand>
</feature>
<dbReference type="InterPro" id="IPR037171">
    <property type="entry name" value="NagB/RpiA_transferase-like"/>
</dbReference>
<dbReference type="Pfam" id="PF01812">
    <property type="entry name" value="5-FTHF_cyc-lig"/>
    <property type="match status" value="1"/>
</dbReference>
<keyword evidence="2 4" id="KW-0547">Nucleotide-binding</keyword>
<keyword evidence="5" id="KW-0460">Magnesium</keyword>
<dbReference type="GO" id="GO:0005524">
    <property type="term" value="F:ATP binding"/>
    <property type="evidence" value="ECO:0007669"/>
    <property type="project" value="UniProtKB-KW"/>
</dbReference>
<feature type="binding site" evidence="4">
    <location>
        <begin position="137"/>
        <end position="145"/>
    </location>
    <ligand>
        <name>ATP</name>
        <dbReference type="ChEBI" id="CHEBI:30616"/>
    </ligand>
</feature>
<keyword evidence="6" id="KW-0436">Ligase</keyword>
<dbReference type="AlphaFoldDB" id="A0A2S2DXB1"/>
<dbReference type="InterPro" id="IPR002698">
    <property type="entry name" value="FTHF_cligase"/>
</dbReference>
<comment type="similarity">
    <text evidence="1 5">Belongs to the 5-formyltetrahydrofolate cyclo-ligase family.</text>
</comment>
<dbReference type="InterPro" id="IPR024185">
    <property type="entry name" value="FTHF_cligase-like_sf"/>
</dbReference>
<feature type="binding site" evidence="4">
    <location>
        <begin position="3"/>
        <end position="7"/>
    </location>
    <ligand>
        <name>ATP</name>
        <dbReference type="ChEBI" id="CHEBI:30616"/>
    </ligand>
</feature>
<dbReference type="PANTHER" id="PTHR23407">
    <property type="entry name" value="ATPASE INHIBITOR/5-FORMYLTETRAHYDROFOLATE CYCLO-LIGASE"/>
    <property type="match status" value="1"/>
</dbReference>
<comment type="catalytic activity">
    <reaction evidence="5">
        <text>(6S)-5-formyl-5,6,7,8-tetrahydrofolate + ATP = (6R)-5,10-methenyltetrahydrofolate + ADP + phosphate</text>
        <dbReference type="Rhea" id="RHEA:10488"/>
        <dbReference type="ChEBI" id="CHEBI:30616"/>
        <dbReference type="ChEBI" id="CHEBI:43474"/>
        <dbReference type="ChEBI" id="CHEBI:57455"/>
        <dbReference type="ChEBI" id="CHEBI:57457"/>
        <dbReference type="ChEBI" id="CHEBI:456216"/>
        <dbReference type="EC" id="6.3.3.2"/>
    </reaction>
</comment>
<evidence type="ECO:0000256" key="5">
    <source>
        <dbReference type="RuleBase" id="RU361279"/>
    </source>
</evidence>
<organism evidence="6 7">
    <name type="scientific">Aquirufa nivalisilvae</name>
    <dbReference type="NCBI Taxonomy" id="2516557"/>
    <lineage>
        <taxon>Bacteria</taxon>
        <taxon>Pseudomonadati</taxon>
        <taxon>Bacteroidota</taxon>
        <taxon>Cytophagia</taxon>
        <taxon>Cytophagales</taxon>
        <taxon>Flectobacillaceae</taxon>
        <taxon>Aquirufa</taxon>
    </lineage>
</organism>
<sequence>MKKSEIRNKHLALRKTWTKEEWNLRNSLMQDNLYTYLSNLPKGALVLSFQSILGKKEVDTKTIHDTLLLPPFEFKLAFPRVEGEGKMSAYLVHEKTSWITSNWGIQEPDPDTSEKIEPAEIHVVLVPLIGFDLQGHRVGFGKGFYDRFLSKCQPACLKIGLSLESPVKHIDDLHAFDIPLDVIISSEGLYTFH</sequence>
<comment type="cofactor">
    <cofactor evidence="5">
        <name>Mg(2+)</name>
        <dbReference type="ChEBI" id="CHEBI:18420"/>
    </cofactor>
</comment>
<reference evidence="7" key="1">
    <citation type="submission" date="2018-05" db="EMBL/GenBank/DDBJ databases">
        <title>Pseudarcicella sp. HME7025 Genome sequencing and assembly.</title>
        <authorList>
            <person name="Kim H."/>
            <person name="Kang H."/>
            <person name="Joh K."/>
        </authorList>
    </citation>
    <scope>NUCLEOTIDE SEQUENCE [LARGE SCALE GENOMIC DNA]</scope>
    <source>
        <strain evidence="7">HME7025</strain>
    </source>
</reference>
<keyword evidence="3 4" id="KW-0067">ATP-binding</keyword>
<evidence type="ECO:0000313" key="7">
    <source>
        <dbReference type="Proteomes" id="UP000245468"/>
    </source>
</evidence>